<evidence type="ECO:0000313" key="2">
    <source>
        <dbReference type="Proteomes" id="UP000267268"/>
    </source>
</evidence>
<keyword evidence="2" id="KW-1185">Reference proteome</keyword>
<organism evidence="1 2">
    <name type="scientific">Flammeovirga pectinis</name>
    <dbReference type="NCBI Taxonomy" id="2494373"/>
    <lineage>
        <taxon>Bacteria</taxon>
        <taxon>Pseudomonadati</taxon>
        <taxon>Bacteroidota</taxon>
        <taxon>Cytophagia</taxon>
        <taxon>Cytophagales</taxon>
        <taxon>Flammeovirgaceae</taxon>
        <taxon>Flammeovirga</taxon>
    </lineage>
</organism>
<evidence type="ECO:0000313" key="1">
    <source>
        <dbReference type="EMBL" id="AZQ65510.1"/>
    </source>
</evidence>
<dbReference type="KEGG" id="fll:EI427_25185"/>
<dbReference type="AlphaFoldDB" id="A0A3Q9FT57"/>
<reference evidence="1 2" key="1">
    <citation type="submission" date="2018-12" db="EMBL/GenBank/DDBJ databases">
        <title>Flammeovirga pectinis sp. nov., isolated from the gut of the Korean scallop, Patinopecten yessoensis.</title>
        <authorList>
            <person name="Bae J.-W."/>
            <person name="Jeong Y.-S."/>
            <person name="Kang W."/>
        </authorList>
    </citation>
    <scope>NUCLEOTIDE SEQUENCE [LARGE SCALE GENOMIC DNA]</scope>
    <source>
        <strain evidence="1 2">L12M1</strain>
    </source>
</reference>
<dbReference type="OrthoDB" id="980692at2"/>
<dbReference type="EMBL" id="CP034563">
    <property type="protein sequence ID" value="AZQ65510.1"/>
    <property type="molecule type" value="Genomic_DNA"/>
</dbReference>
<accession>A0A3Q9FT57</accession>
<protein>
    <submittedName>
        <fullName evidence="1">Uncharacterized protein</fullName>
    </submittedName>
</protein>
<name>A0A3Q9FT57_9BACT</name>
<proteinExistence type="predicted"/>
<gene>
    <name evidence="1" type="ORF">EI427_25185</name>
</gene>
<dbReference type="Proteomes" id="UP000267268">
    <property type="component" value="Chromosome 2"/>
</dbReference>
<dbReference type="RefSeq" id="WP_126620289.1">
    <property type="nucleotide sequence ID" value="NZ_CP034563.1"/>
</dbReference>
<sequence length="103" mass="11824">MTKQELKEYVLNEQLTNITNALKNMYGRTQAFYFQVTTTFTIAENGRYEVSTPDNFPVFTPKGQGFLEDGGDYFRGELKLRDLSKEDPKQMALDLIEITLGDN</sequence>